<proteinExistence type="predicted"/>
<dbReference type="EMBL" id="CP024767">
    <property type="protein sequence ID" value="QAY87211.1"/>
    <property type="molecule type" value="Genomic_DNA"/>
</dbReference>
<reference evidence="1 2" key="1">
    <citation type="submission" date="2017-11" db="EMBL/GenBank/DDBJ databases">
        <title>Genome sequence of Pseudomonas arsenicoxydans ACM1.</title>
        <authorList>
            <person name="Nascimento F.X."/>
        </authorList>
    </citation>
    <scope>NUCLEOTIDE SEQUENCE [LARGE SCALE GENOMIC DNA]</scope>
    <source>
        <strain evidence="1 2">ACM1</strain>
    </source>
</reference>
<dbReference type="RefSeq" id="WP_169897102.1">
    <property type="nucleotide sequence ID" value="NZ_CP024767.1"/>
</dbReference>
<keyword evidence="2" id="KW-1185">Reference proteome</keyword>
<evidence type="ECO:0000313" key="2">
    <source>
        <dbReference type="Proteomes" id="UP000291121"/>
    </source>
</evidence>
<protein>
    <submittedName>
        <fullName evidence="1">Uncharacterized protein</fullName>
    </submittedName>
</protein>
<organism evidence="1 2">
    <name type="scientific">Pseudomonas arsenicoxydans</name>
    <dbReference type="NCBI Taxonomy" id="702115"/>
    <lineage>
        <taxon>Bacteria</taxon>
        <taxon>Pseudomonadati</taxon>
        <taxon>Pseudomonadota</taxon>
        <taxon>Gammaproteobacteria</taxon>
        <taxon>Pseudomonadales</taxon>
        <taxon>Pseudomonadaceae</taxon>
        <taxon>Pseudomonas</taxon>
    </lineage>
</organism>
<dbReference type="Proteomes" id="UP000291121">
    <property type="component" value="Chromosome"/>
</dbReference>
<dbReference type="AlphaFoldDB" id="A0A4P6GNK0"/>
<sequence>MNFTLKAGGRALILMPERPNLVGRSGQLIRKIEENWLMLVEGKRYSVSEKSLMPLDGFNPGAAASVEWRKTA</sequence>
<name>A0A4P6GNK0_9PSED</name>
<gene>
    <name evidence="1" type="ORF">CUN61_26140</name>
</gene>
<accession>A0A4P6GNK0</accession>
<evidence type="ECO:0000313" key="1">
    <source>
        <dbReference type="EMBL" id="QAY87211.1"/>
    </source>
</evidence>